<protein>
    <recommendedName>
        <fullName evidence="2">Nudix hydrolase domain-containing protein</fullName>
    </recommendedName>
</protein>
<gene>
    <name evidence="3" type="ORF">CTHT_0013290</name>
</gene>
<reference evidence="3 4" key="1">
    <citation type="journal article" date="2011" name="Cell">
        <title>Insight into structure and assembly of the nuclear pore complex by utilizing the genome of a eukaryotic thermophile.</title>
        <authorList>
            <person name="Amlacher S."/>
            <person name="Sarges P."/>
            <person name="Flemming D."/>
            <person name="van Noort V."/>
            <person name="Kunze R."/>
            <person name="Devos D.P."/>
            <person name="Arumugam M."/>
            <person name="Bork P."/>
            <person name="Hurt E."/>
        </authorList>
    </citation>
    <scope>NUCLEOTIDE SEQUENCE [LARGE SCALE GENOMIC DNA]</scope>
    <source>
        <strain evidence="4">DSM 1495 / CBS 144.50 / IMI 039719</strain>
    </source>
</reference>
<dbReference type="EMBL" id="GL988039">
    <property type="protein sequence ID" value="EGS22853.1"/>
    <property type="molecule type" value="Genomic_DNA"/>
</dbReference>
<dbReference type="Gene3D" id="3.90.79.10">
    <property type="entry name" value="Nucleoside Triphosphate Pyrophosphohydrolase"/>
    <property type="match status" value="1"/>
</dbReference>
<keyword evidence="1" id="KW-0378">Hydrolase</keyword>
<dbReference type="InterPro" id="IPR015797">
    <property type="entry name" value="NUDIX_hydrolase-like_dom_sf"/>
</dbReference>
<dbReference type="GO" id="GO:0006754">
    <property type="term" value="P:ATP biosynthetic process"/>
    <property type="evidence" value="ECO:0007669"/>
    <property type="project" value="TreeGrafter"/>
</dbReference>
<feature type="domain" description="Nudix hydrolase" evidence="2">
    <location>
        <begin position="30"/>
        <end position="202"/>
    </location>
</feature>
<dbReference type="PROSITE" id="PS51462">
    <property type="entry name" value="NUDIX"/>
    <property type="match status" value="1"/>
</dbReference>
<dbReference type="OrthoDB" id="10259236at2759"/>
<keyword evidence="4" id="KW-1185">Reference proteome</keyword>
<evidence type="ECO:0000256" key="1">
    <source>
        <dbReference type="ARBA" id="ARBA00022801"/>
    </source>
</evidence>
<accession>G0S1E3</accession>
<dbReference type="GO" id="GO:0004081">
    <property type="term" value="F:bis(5'-nucleosyl)-tetraphosphatase (asymmetrical) activity"/>
    <property type="evidence" value="ECO:0007669"/>
    <property type="project" value="TreeGrafter"/>
</dbReference>
<proteinExistence type="predicted"/>
<dbReference type="AlphaFoldDB" id="G0S1E3"/>
<dbReference type="OMA" id="PVAVCHY"/>
<dbReference type="GeneID" id="18255367"/>
<dbReference type="PROSITE" id="PS00893">
    <property type="entry name" value="NUDIX_BOX"/>
    <property type="match status" value="1"/>
</dbReference>
<dbReference type="InterPro" id="IPR000086">
    <property type="entry name" value="NUDIX_hydrolase_dom"/>
</dbReference>
<dbReference type="HOGENOM" id="CLU_037162_2_1_1"/>
<dbReference type="PANTHER" id="PTHR21340">
    <property type="entry name" value="DIADENOSINE 5,5-P1,P4-TETRAPHOSPHATE PYROPHOSPHOHYDROLASE MUTT"/>
    <property type="match status" value="1"/>
</dbReference>
<dbReference type="RefSeq" id="XP_006691845.1">
    <property type="nucleotide sequence ID" value="XM_006691782.1"/>
</dbReference>
<dbReference type="SUPFAM" id="SSF55811">
    <property type="entry name" value="Nudix"/>
    <property type="match status" value="1"/>
</dbReference>
<dbReference type="KEGG" id="cthr:CTHT_0013290"/>
<dbReference type="InterPro" id="IPR020084">
    <property type="entry name" value="NUDIX_hydrolase_CS"/>
</dbReference>
<evidence type="ECO:0000259" key="2">
    <source>
        <dbReference type="PROSITE" id="PS51462"/>
    </source>
</evidence>
<evidence type="ECO:0000313" key="4">
    <source>
        <dbReference type="Proteomes" id="UP000008066"/>
    </source>
</evidence>
<dbReference type="Pfam" id="PF00293">
    <property type="entry name" value="NUDIX"/>
    <property type="match status" value="1"/>
</dbReference>
<dbReference type="PANTHER" id="PTHR21340:SF0">
    <property type="entry name" value="BIS(5'-NUCLEOSYL)-TETRAPHOSPHATASE [ASYMMETRICAL]"/>
    <property type="match status" value="1"/>
</dbReference>
<dbReference type="InterPro" id="IPR051325">
    <property type="entry name" value="Nudix_hydrolase_domain"/>
</dbReference>
<evidence type="ECO:0000313" key="3">
    <source>
        <dbReference type="EMBL" id="EGS22853.1"/>
    </source>
</evidence>
<sequence length="213" mass="23446">MGSQPQVLHDPGPDGSRLRVSMDEINSSMDFHPATAISMSCGTVTIDLARGKVLVIWNSRLKIWQLPKGRRNISESMLEAALRETYEETGYRATPLTLKIPTRASAPTPAGVKKLAKDPDITEGYPSTEFIGACIYPDPQSRTPSLKMVYWYVATADSTTTPDADTQEFWEKLSAKWIPLADAPSTLRFRAEAEAVAQAVEIVKRSGHTIGHE</sequence>
<dbReference type="Proteomes" id="UP000008066">
    <property type="component" value="Unassembled WGS sequence"/>
</dbReference>
<name>G0S1E3_CHATD</name>
<dbReference type="eggNOG" id="ENOG502S9V3">
    <property type="taxonomic scope" value="Eukaryota"/>
</dbReference>
<organism evidence="4">
    <name type="scientific">Chaetomium thermophilum (strain DSM 1495 / CBS 144.50 / IMI 039719)</name>
    <name type="common">Thermochaetoides thermophila</name>
    <dbReference type="NCBI Taxonomy" id="759272"/>
    <lineage>
        <taxon>Eukaryota</taxon>
        <taxon>Fungi</taxon>
        <taxon>Dikarya</taxon>
        <taxon>Ascomycota</taxon>
        <taxon>Pezizomycotina</taxon>
        <taxon>Sordariomycetes</taxon>
        <taxon>Sordariomycetidae</taxon>
        <taxon>Sordariales</taxon>
        <taxon>Chaetomiaceae</taxon>
        <taxon>Thermochaetoides</taxon>
    </lineage>
</organism>
<dbReference type="GO" id="GO:0006167">
    <property type="term" value="P:AMP biosynthetic process"/>
    <property type="evidence" value="ECO:0007669"/>
    <property type="project" value="TreeGrafter"/>
</dbReference>